<evidence type="ECO:0000313" key="3">
    <source>
        <dbReference type="Proteomes" id="UP000186817"/>
    </source>
</evidence>
<dbReference type="EMBL" id="LSRX01000176">
    <property type="protein sequence ID" value="OLQ05773.1"/>
    <property type="molecule type" value="Genomic_DNA"/>
</dbReference>
<evidence type="ECO:0000313" key="2">
    <source>
        <dbReference type="EMBL" id="OLQ05773.1"/>
    </source>
</evidence>
<dbReference type="AlphaFoldDB" id="A0A1Q9EEC5"/>
<name>A0A1Q9EEC5_SYMMI</name>
<proteinExistence type="predicted"/>
<reference evidence="2 3" key="1">
    <citation type="submission" date="2016-02" db="EMBL/GenBank/DDBJ databases">
        <title>Genome analysis of coral dinoflagellate symbionts highlights evolutionary adaptations to a symbiotic lifestyle.</title>
        <authorList>
            <person name="Aranda M."/>
            <person name="Li Y."/>
            <person name="Liew Y.J."/>
            <person name="Baumgarten S."/>
            <person name="Simakov O."/>
            <person name="Wilson M."/>
            <person name="Piel J."/>
            <person name="Ashoor H."/>
            <person name="Bougouffa S."/>
            <person name="Bajic V.B."/>
            <person name="Ryu T."/>
            <person name="Ravasi T."/>
            <person name="Bayer T."/>
            <person name="Micklem G."/>
            <person name="Kim H."/>
            <person name="Bhak J."/>
            <person name="Lajeunesse T.C."/>
            <person name="Voolstra C.R."/>
        </authorList>
    </citation>
    <scope>NUCLEOTIDE SEQUENCE [LARGE SCALE GENOMIC DNA]</scope>
    <source>
        <strain evidence="2 3">CCMP2467</strain>
    </source>
</reference>
<organism evidence="2 3">
    <name type="scientific">Symbiodinium microadriaticum</name>
    <name type="common">Dinoflagellate</name>
    <name type="synonym">Zooxanthella microadriatica</name>
    <dbReference type="NCBI Taxonomy" id="2951"/>
    <lineage>
        <taxon>Eukaryota</taxon>
        <taxon>Sar</taxon>
        <taxon>Alveolata</taxon>
        <taxon>Dinophyceae</taxon>
        <taxon>Suessiales</taxon>
        <taxon>Symbiodiniaceae</taxon>
        <taxon>Symbiodinium</taxon>
    </lineage>
</organism>
<gene>
    <name evidence="2" type="ORF">AK812_SmicGene11039</name>
</gene>
<dbReference type="Proteomes" id="UP000186817">
    <property type="component" value="Unassembled WGS sequence"/>
</dbReference>
<keyword evidence="3" id="KW-1185">Reference proteome</keyword>
<evidence type="ECO:0000256" key="1">
    <source>
        <dbReference type="SAM" id="MobiDB-lite"/>
    </source>
</evidence>
<protein>
    <submittedName>
        <fullName evidence="2">Uncharacterized protein</fullName>
    </submittedName>
</protein>
<dbReference type="OrthoDB" id="10451611at2759"/>
<sequence>MAEKQRVQITKGPLSATAAAALLVLLALADIAVAVKMSWSLVRWLTDPAKRVEEAPKEPNRLPPRPQFFEIHSEGEEDGTPRRPKKAKELEAARLKLAEQEKELLQQRAVASSLQEELTQQKLAAGQLQEELLQLRVRTRAGQSEATQTDAEAVLEAELQVSRKELSEVQLENESLRASLEDRANEKKALLKELADQKASMAELAAKTQKKLVAAAEEKRDLRRELDLLKSPTKKPSSWW</sequence>
<accession>A0A1Q9EEC5</accession>
<feature type="region of interest" description="Disordered" evidence="1">
    <location>
        <begin position="52"/>
        <end position="86"/>
    </location>
</feature>
<comment type="caution">
    <text evidence="2">The sequence shown here is derived from an EMBL/GenBank/DDBJ whole genome shotgun (WGS) entry which is preliminary data.</text>
</comment>